<accession>A0A7G2C6E4</accession>
<evidence type="ECO:0000313" key="3">
    <source>
        <dbReference type="EMBL" id="CAD2215055.1"/>
    </source>
</evidence>
<feature type="domain" description="JmjC" evidence="2">
    <location>
        <begin position="233"/>
        <end position="495"/>
    </location>
</feature>
<dbReference type="InterPro" id="IPR041667">
    <property type="entry name" value="Cupin_8"/>
</dbReference>
<sequence length="499" mass="56632">MEEVKRPKTLLEAFSNTAKALQQFGLERIYVEGLSSADRSDEYRVLSQIEFMRQFVFLNRPCVILGAADDWPAMQKWRDDDYLFDLKGELPLELPKQPEPVDDEEEEEEEDEEELYDTTTAGPKRVTVAITPNGRADAMTYVLYDATDLPAGVEIKEEHVVPVLESNTAWANAGESAEPTLRKEKIFMYATEIKATLPELYYLLKKSPTTINFSEAMYVDMRQYAPSATPTVAYAQLQNNCWETEYTHLHGDITTNVKEFGNVVFGEEKPEASNVWFGIPASVSSFHQDWVENLYTVIRGVKEFVLIPPWEAVLLPKPVVPAAKFSVDKAASPFYNKERTLPTDNHDEAQFEHLQFTFHKAPKFDDTTVPWIDFDITPEVAEGDASGIAAEFAKRYKDNQSRKEKHLQQLEEGDGDTKPVTLHPLVARVAPGETLYLPAMWGHRVGQRADERDIRERANSAKQAGKRPPLPLIAAVNYWYDMSFDNPAVVLLNEFGLLL</sequence>
<organism evidence="3 4">
    <name type="scientific">Angomonas deanei</name>
    <dbReference type="NCBI Taxonomy" id="59799"/>
    <lineage>
        <taxon>Eukaryota</taxon>
        <taxon>Discoba</taxon>
        <taxon>Euglenozoa</taxon>
        <taxon>Kinetoplastea</taxon>
        <taxon>Metakinetoplastina</taxon>
        <taxon>Trypanosomatida</taxon>
        <taxon>Trypanosomatidae</taxon>
        <taxon>Strigomonadinae</taxon>
        <taxon>Angomonas</taxon>
    </lineage>
</organism>
<gene>
    <name evidence="3" type="ORF">ADEAN_000250800</name>
</gene>
<evidence type="ECO:0000256" key="1">
    <source>
        <dbReference type="SAM" id="MobiDB-lite"/>
    </source>
</evidence>
<dbReference type="AlphaFoldDB" id="A0A7G2C6E4"/>
<name>A0A7G2C6E4_9TRYP</name>
<dbReference type="VEuPathDB" id="TriTrypDB:ADEAN_000250800"/>
<dbReference type="InterPro" id="IPR003347">
    <property type="entry name" value="JmjC_dom"/>
</dbReference>
<dbReference type="InterPro" id="IPR014710">
    <property type="entry name" value="RmlC-like_jellyroll"/>
</dbReference>
<reference evidence="3 4" key="1">
    <citation type="submission" date="2020-08" db="EMBL/GenBank/DDBJ databases">
        <authorList>
            <person name="Newling K."/>
            <person name="Davey J."/>
            <person name="Forrester S."/>
        </authorList>
    </citation>
    <scope>NUCLEOTIDE SEQUENCE [LARGE SCALE GENOMIC DNA]</scope>
    <source>
        <strain evidence="4">Crithidia deanei Carvalho (ATCC PRA-265)</strain>
    </source>
</reference>
<dbReference type="OrthoDB" id="415358at2759"/>
<protein>
    <submittedName>
        <fullName evidence="3">Cupin-like domain containing protein, putative</fullName>
    </submittedName>
</protein>
<dbReference type="SUPFAM" id="SSF51197">
    <property type="entry name" value="Clavaminate synthase-like"/>
    <property type="match status" value="1"/>
</dbReference>
<dbReference type="PROSITE" id="PS51184">
    <property type="entry name" value="JMJC"/>
    <property type="match status" value="1"/>
</dbReference>
<keyword evidence="4" id="KW-1185">Reference proteome</keyword>
<dbReference type="PANTHER" id="PTHR12461">
    <property type="entry name" value="HYPOXIA-INDUCIBLE FACTOR 1 ALPHA INHIBITOR-RELATED"/>
    <property type="match status" value="1"/>
</dbReference>
<dbReference type="PANTHER" id="PTHR12461:SF99">
    <property type="entry name" value="BIFUNCTIONAL PEPTIDASE AND (3S)-LYSYL HYDROXYLASE JMJD7"/>
    <property type="match status" value="1"/>
</dbReference>
<dbReference type="Proteomes" id="UP000515908">
    <property type="component" value="Chromosome 04"/>
</dbReference>
<dbReference type="Pfam" id="PF13621">
    <property type="entry name" value="Cupin_8"/>
    <property type="match status" value="1"/>
</dbReference>
<feature type="region of interest" description="Disordered" evidence="1">
    <location>
        <begin position="399"/>
        <end position="419"/>
    </location>
</feature>
<dbReference type="Gene3D" id="2.60.120.10">
    <property type="entry name" value="Jelly Rolls"/>
    <property type="match status" value="3"/>
</dbReference>
<proteinExistence type="predicted"/>
<evidence type="ECO:0000313" key="4">
    <source>
        <dbReference type="Proteomes" id="UP000515908"/>
    </source>
</evidence>
<feature type="compositionally biased region" description="Basic and acidic residues" evidence="1">
    <location>
        <begin position="399"/>
        <end position="409"/>
    </location>
</feature>
<feature type="compositionally biased region" description="Acidic residues" evidence="1">
    <location>
        <begin position="100"/>
        <end position="116"/>
    </location>
</feature>
<feature type="region of interest" description="Disordered" evidence="1">
    <location>
        <begin position="93"/>
        <end position="120"/>
    </location>
</feature>
<dbReference type="EMBL" id="LR877148">
    <property type="protein sequence ID" value="CAD2215055.1"/>
    <property type="molecule type" value="Genomic_DNA"/>
</dbReference>
<evidence type="ECO:0000259" key="2">
    <source>
        <dbReference type="PROSITE" id="PS51184"/>
    </source>
</evidence>